<dbReference type="InterPro" id="IPR001007">
    <property type="entry name" value="VWF_dom"/>
</dbReference>
<evidence type="ECO:0000259" key="2">
    <source>
        <dbReference type="PROSITE" id="PS50184"/>
    </source>
</evidence>
<keyword evidence="1" id="KW-0732">Signal</keyword>
<feature type="signal peptide" evidence="1">
    <location>
        <begin position="1"/>
        <end position="22"/>
    </location>
</feature>
<dbReference type="InterPro" id="IPR042979">
    <property type="entry name" value="VWC2/VWC2L"/>
</dbReference>
<dbReference type="EMBL" id="BLXT01002201">
    <property type="protein sequence ID" value="GFN91957.1"/>
    <property type="molecule type" value="Genomic_DNA"/>
</dbReference>
<proteinExistence type="predicted"/>
<dbReference type="PANTHER" id="PTHR46252">
    <property type="entry name" value="BRORIN FAMILY MEMBER"/>
    <property type="match status" value="1"/>
</dbReference>
<name>A0AAV3ZC26_9GAST</name>
<dbReference type="Proteomes" id="UP000735302">
    <property type="component" value="Unassembled WGS sequence"/>
</dbReference>
<evidence type="ECO:0000256" key="1">
    <source>
        <dbReference type="SAM" id="SignalP"/>
    </source>
</evidence>
<feature type="chain" id="PRO_5043439044" evidence="1">
    <location>
        <begin position="23"/>
        <end position="139"/>
    </location>
</feature>
<dbReference type="GO" id="GO:0005615">
    <property type="term" value="C:extracellular space"/>
    <property type="evidence" value="ECO:0007669"/>
    <property type="project" value="TreeGrafter"/>
</dbReference>
<dbReference type="PANTHER" id="PTHR46252:SF3">
    <property type="entry name" value="KIELIN_CHORDIN-LIKE PROTEIN"/>
    <property type="match status" value="1"/>
</dbReference>
<feature type="domain" description="VWFC" evidence="2">
    <location>
        <begin position="31"/>
        <end position="87"/>
    </location>
</feature>
<dbReference type="GO" id="GO:0030514">
    <property type="term" value="P:negative regulation of BMP signaling pathway"/>
    <property type="evidence" value="ECO:0007669"/>
    <property type="project" value="TreeGrafter"/>
</dbReference>
<dbReference type="PROSITE" id="PS50184">
    <property type="entry name" value="VWFC_2"/>
    <property type="match status" value="1"/>
</dbReference>
<gene>
    <name evidence="3" type="ORF">PoB_001846300</name>
</gene>
<dbReference type="SUPFAM" id="SSF57603">
    <property type="entry name" value="FnI-like domain"/>
    <property type="match status" value="1"/>
</dbReference>
<accession>A0AAV3ZC26</accession>
<keyword evidence="4" id="KW-1185">Reference proteome</keyword>
<dbReference type="SMART" id="SM00214">
    <property type="entry name" value="VWC"/>
    <property type="match status" value="1"/>
</dbReference>
<protein>
    <submittedName>
        <fullName evidence="3">von Willebrand factor c domain-containing protein 2-like protein</fullName>
    </submittedName>
</protein>
<evidence type="ECO:0000313" key="3">
    <source>
        <dbReference type="EMBL" id="GFN91957.1"/>
    </source>
</evidence>
<sequence length="139" mass="14885">MRSVVYIIVILCVLSTYPPADAISKRKRQTRGCVNDGRFYPIGYVLQPEPCQTCTCEPTGEFDCVEKLCPQPRCVDADMSKCCPTCPNGENCLRSDGAMVSQGSLTFSTAGICSCSEDSAGKAASCYCPGWPLSSLLGC</sequence>
<comment type="caution">
    <text evidence="3">The sequence shown here is derived from an EMBL/GenBank/DDBJ whole genome shotgun (WGS) entry which is preliminary data.</text>
</comment>
<dbReference type="Pfam" id="PF23334">
    <property type="entry name" value="VWC2L_2nd"/>
    <property type="match status" value="1"/>
</dbReference>
<dbReference type="GO" id="GO:0032281">
    <property type="term" value="C:AMPA glutamate receptor complex"/>
    <property type="evidence" value="ECO:0007669"/>
    <property type="project" value="TreeGrafter"/>
</dbReference>
<evidence type="ECO:0000313" key="4">
    <source>
        <dbReference type="Proteomes" id="UP000735302"/>
    </source>
</evidence>
<dbReference type="AlphaFoldDB" id="A0AAV3ZC26"/>
<reference evidence="3 4" key="1">
    <citation type="journal article" date="2021" name="Elife">
        <title>Chloroplast acquisition without the gene transfer in kleptoplastic sea slugs, Plakobranchus ocellatus.</title>
        <authorList>
            <person name="Maeda T."/>
            <person name="Takahashi S."/>
            <person name="Yoshida T."/>
            <person name="Shimamura S."/>
            <person name="Takaki Y."/>
            <person name="Nagai Y."/>
            <person name="Toyoda A."/>
            <person name="Suzuki Y."/>
            <person name="Arimoto A."/>
            <person name="Ishii H."/>
            <person name="Satoh N."/>
            <person name="Nishiyama T."/>
            <person name="Hasebe M."/>
            <person name="Maruyama T."/>
            <person name="Minagawa J."/>
            <person name="Obokata J."/>
            <person name="Shigenobu S."/>
        </authorList>
    </citation>
    <scope>NUCLEOTIDE SEQUENCE [LARGE SCALE GENOMIC DNA]</scope>
</reference>
<dbReference type="GO" id="GO:0045202">
    <property type="term" value="C:synapse"/>
    <property type="evidence" value="ECO:0007669"/>
    <property type="project" value="UniProtKB-SubCell"/>
</dbReference>
<organism evidence="3 4">
    <name type="scientific">Plakobranchus ocellatus</name>
    <dbReference type="NCBI Taxonomy" id="259542"/>
    <lineage>
        <taxon>Eukaryota</taxon>
        <taxon>Metazoa</taxon>
        <taxon>Spiralia</taxon>
        <taxon>Lophotrochozoa</taxon>
        <taxon>Mollusca</taxon>
        <taxon>Gastropoda</taxon>
        <taxon>Heterobranchia</taxon>
        <taxon>Euthyneura</taxon>
        <taxon>Panpulmonata</taxon>
        <taxon>Sacoglossa</taxon>
        <taxon>Placobranchoidea</taxon>
        <taxon>Plakobranchidae</taxon>
        <taxon>Plakobranchus</taxon>
    </lineage>
</organism>